<dbReference type="GO" id="GO:0006508">
    <property type="term" value="P:proteolysis"/>
    <property type="evidence" value="ECO:0007669"/>
    <property type="project" value="UniProtKB-KW"/>
</dbReference>
<dbReference type="STRING" id="463025.BAU08_17925"/>
<proteinExistence type="inferred from homology"/>
<dbReference type="Gene3D" id="3.40.140.10">
    <property type="entry name" value="Cytidine Deaminase, domain 2"/>
    <property type="match status" value="1"/>
</dbReference>
<name>A0A193FZC0_9BORD</name>
<dbReference type="InterPro" id="IPR046778">
    <property type="entry name" value="UPF0758_N"/>
</dbReference>
<evidence type="ECO:0000256" key="4">
    <source>
        <dbReference type="ARBA" id="ARBA00022833"/>
    </source>
</evidence>
<dbReference type="PANTHER" id="PTHR30471">
    <property type="entry name" value="DNA REPAIR PROTEIN RADC"/>
    <property type="match status" value="1"/>
</dbReference>
<dbReference type="PROSITE" id="PS50249">
    <property type="entry name" value="MPN"/>
    <property type="match status" value="1"/>
</dbReference>
<evidence type="ECO:0000313" key="9">
    <source>
        <dbReference type="Proteomes" id="UP000092213"/>
    </source>
</evidence>
<dbReference type="NCBIfam" id="NF000642">
    <property type="entry name" value="PRK00024.1"/>
    <property type="match status" value="1"/>
</dbReference>
<dbReference type="SUPFAM" id="SSF102712">
    <property type="entry name" value="JAB1/MPN domain"/>
    <property type="match status" value="1"/>
</dbReference>
<keyword evidence="4" id="KW-0862">Zinc</keyword>
<dbReference type="InterPro" id="IPR025657">
    <property type="entry name" value="RadC_JAB"/>
</dbReference>
<gene>
    <name evidence="8" type="ORF">BAU08_17925</name>
</gene>
<evidence type="ECO:0000256" key="3">
    <source>
        <dbReference type="ARBA" id="ARBA00022801"/>
    </source>
</evidence>
<dbReference type="AlphaFoldDB" id="A0A193FZC0"/>
<evidence type="ECO:0000256" key="1">
    <source>
        <dbReference type="ARBA" id="ARBA00022670"/>
    </source>
</evidence>
<dbReference type="InterPro" id="IPR001405">
    <property type="entry name" value="UPF0758"/>
</dbReference>
<dbReference type="GO" id="GO:0046872">
    <property type="term" value="F:metal ion binding"/>
    <property type="evidence" value="ECO:0007669"/>
    <property type="project" value="UniProtKB-KW"/>
</dbReference>
<dbReference type="RefSeq" id="WP_066670795.1">
    <property type="nucleotide sequence ID" value="NZ_CP016171.1"/>
</dbReference>
<keyword evidence="2" id="KW-0479">Metal-binding</keyword>
<evidence type="ECO:0000256" key="6">
    <source>
        <dbReference type="RuleBase" id="RU003797"/>
    </source>
</evidence>
<accession>A0A193FZC0</accession>
<dbReference type="Pfam" id="PF20582">
    <property type="entry name" value="UPF0758_N"/>
    <property type="match status" value="1"/>
</dbReference>
<feature type="domain" description="MPN" evidence="7">
    <location>
        <begin position="104"/>
        <end position="226"/>
    </location>
</feature>
<evidence type="ECO:0000256" key="2">
    <source>
        <dbReference type="ARBA" id="ARBA00022723"/>
    </source>
</evidence>
<dbReference type="CDD" id="cd08071">
    <property type="entry name" value="MPN_DUF2466"/>
    <property type="match status" value="1"/>
</dbReference>
<keyword evidence="1" id="KW-0645">Protease</keyword>
<keyword evidence="5" id="KW-0482">Metalloprotease</keyword>
<dbReference type="PANTHER" id="PTHR30471:SF3">
    <property type="entry name" value="UPF0758 PROTEIN YEES-RELATED"/>
    <property type="match status" value="1"/>
</dbReference>
<dbReference type="Pfam" id="PF04002">
    <property type="entry name" value="RadC"/>
    <property type="match status" value="1"/>
</dbReference>
<comment type="similarity">
    <text evidence="6">Belongs to the UPF0758 family.</text>
</comment>
<evidence type="ECO:0000313" key="8">
    <source>
        <dbReference type="EMBL" id="ANN72975.1"/>
    </source>
</evidence>
<evidence type="ECO:0000256" key="5">
    <source>
        <dbReference type="ARBA" id="ARBA00023049"/>
    </source>
</evidence>
<dbReference type="GO" id="GO:0008237">
    <property type="term" value="F:metallopeptidase activity"/>
    <property type="evidence" value="ECO:0007669"/>
    <property type="project" value="UniProtKB-KW"/>
</dbReference>
<organism evidence="8 9">
    <name type="scientific">Bordetella bronchialis</name>
    <dbReference type="NCBI Taxonomy" id="463025"/>
    <lineage>
        <taxon>Bacteria</taxon>
        <taxon>Pseudomonadati</taxon>
        <taxon>Pseudomonadota</taxon>
        <taxon>Betaproteobacteria</taxon>
        <taxon>Burkholderiales</taxon>
        <taxon>Alcaligenaceae</taxon>
        <taxon>Bordetella</taxon>
    </lineage>
</organism>
<keyword evidence="3" id="KW-0378">Hydrolase</keyword>
<dbReference type="PROSITE" id="PS01302">
    <property type="entry name" value="UPF0758"/>
    <property type="match status" value="1"/>
</dbReference>
<dbReference type="NCBIfam" id="TIGR00608">
    <property type="entry name" value="radc"/>
    <property type="match status" value="1"/>
</dbReference>
<dbReference type="Proteomes" id="UP000092213">
    <property type="component" value="Chromosome"/>
</dbReference>
<dbReference type="InterPro" id="IPR037518">
    <property type="entry name" value="MPN"/>
</dbReference>
<evidence type="ECO:0000259" key="7">
    <source>
        <dbReference type="PROSITE" id="PS50249"/>
    </source>
</evidence>
<sequence>MSSPKLPVLEAERPRERLLRHGAAVLTDAELLAVVLRTGTAGRPVVALAHDILEHFGGLRGLFAAGATPLGQVRGLGSAKVCQLLSILELARRALREDLAQTCALDQPARVKQYCVALLGHREVEHCIALYLDNRLRLIATAEVARGTLSQASVYPREVVRDALRHHAAALILAHNHPSGLALPSDADERLTRHLKQALALVDVRLLDHLIVAGGAALSMAEQGRM</sequence>
<dbReference type="SUPFAM" id="SSF47781">
    <property type="entry name" value="RuvA domain 2-like"/>
    <property type="match status" value="1"/>
</dbReference>
<reference evidence="8 9" key="1">
    <citation type="submission" date="2016-06" db="EMBL/GenBank/DDBJ databases">
        <title>Complete genome sequences of Bordetella bronchialis and Bordetella flabilis.</title>
        <authorList>
            <person name="LiPuma J.J."/>
            <person name="Spilker T."/>
        </authorList>
    </citation>
    <scope>NUCLEOTIDE SEQUENCE [LARGE SCALE GENOMIC DNA]</scope>
    <source>
        <strain evidence="8 9">AU17976</strain>
    </source>
</reference>
<dbReference type="EMBL" id="CP016171">
    <property type="protein sequence ID" value="ANN72975.1"/>
    <property type="molecule type" value="Genomic_DNA"/>
</dbReference>
<protein>
    <recommendedName>
        <fullName evidence="7">MPN domain-containing protein</fullName>
    </recommendedName>
</protein>
<dbReference type="InterPro" id="IPR010994">
    <property type="entry name" value="RuvA_2-like"/>
</dbReference>
<dbReference type="InterPro" id="IPR020891">
    <property type="entry name" value="UPF0758_CS"/>
</dbReference>